<protein>
    <submittedName>
        <fullName evidence="1">Uncharacterized protein</fullName>
    </submittedName>
</protein>
<organism evidence="1 2">
    <name type="scientific">Streptomyces celluloflavus</name>
    <dbReference type="NCBI Taxonomy" id="58344"/>
    <lineage>
        <taxon>Bacteria</taxon>
        <taxon>Bacillati</taxon>
        <taxon>Actinomycetota</taxon>
        <taxon>Actinomycetes</taxon>
        <taxon>Kitasatosporales</taxon>
        <taxon>Streptomycetaceae</taxon>
        <taxon>Streptomyces</taxon>
    </lineage>
</organism>
<accession>A0ABW7R7S8</accession>
<keyword evidence="2" id="KW-1185">Reference proteome</keyword>
<name>A0ABW7R7S8_9ACTN</name>
<proteinExistence type="predicted"/>
<sequence length="40" mass="4158">MTSRQLARLLTSDALGYAPTHTASEYQLDLHGARAAGAAA</sequence>
<dbReference type="Proteomes" id="UP001610990">
    <property type="component" value="Unassembled WGS sequence"/>
</dbReference>
<evidence type="ECO:0000313" key="2">
    <source>
        <dbReference type="Proteomes" id="UP001610990"/>
    </source>
</evidence>
<evidence type="ECO:0000313" key="1">
    <source>
        <dbReference type="EMBL" id="MFH8584100.1"/>
    </source>
</evidence>
<dbReference type="RefSeq" id="WP_397671585.1">
    <property type="nucleotide sequence ID" value="NZ_JBIRGH010000003.1"/>
</dbReference>
<reference evidence="1 2" key="1">
    <citation type="submission" date="2024-10" db="EMBL/GenBank/DDBJ databases">
        <title>The Natural Products Discovery Center: Release of the First 8490 Sequenced Strains for Exploring Actinobacteria Biosynthetic Diversity.</title>
        <authorList>
            <person name="Kalkreuter E."/>
            <person name="Kautsar S.A."/>
            <person name="Yang D."/>
            <person name="Bader C.D."/>
            <person name="Teijaro C.N."/>
            <person name="Fluegel L."/>
            <person name="Davis C.M."/>
            <person name="Simpson J.R."/>
            <person name="Lauterbach L."/>
            <person name="Steele A.D."/>
            <person name="Gui C."/>
            <person name="Meng S."/>
            <person name="Li G."/>
            <person name="Viehrig K."/>
            <person name="Ye F."/>
            <person name="Su P."/>
            <person name="Kiefer A.F."/>
            <person name="Nichols A."/>
            <person name="Cepeda A.J."/>
            <person name="Yan W."/>
            <person name="Fan B."/>
            <person name="Jiang Y."/>
            <person name="Adhikari A."/>
            <person name="Zheng C.-J."/>
            <person name="Schuster L."/>
            <person name="Cowan T.M."/>
            <person name="Smanski M.J."/>
            <person name="Chevrette M.G."/>
            <person name="De Carvalho L.P.S."/>
            <person name="Shen B."/>
        </authorList>
    </citation>
    <scope>NUCLEOTIDE SEQUENCE [LARGE SCALE GENOMIC DNA]</scope>
    <source>
        <strain evidence="1 2">NPDC018013</strain>
    </source>
</reference>
<dbReference type="EMBL" id="JBIRGH010000003">
    <property type="protein sequence ID" value="MFH8584100.1"/>
    <property type="molecule type" value="Genomic_DNA"/>
</dbReference>
<comment type="caution">
    <text evidence="1">The sequence shown here is derived from an EMBL/GenBank/DDBJ whole genome shotgun (WGS) entry which is preliminary data.</text>
</comment>
<gene>
    <name evidence="1" type="ORF">ACH4GP_06850</name>
</gene>